<keyword evidence="1" id="KW-1185">Reference proteome</keyword>
<sequence>MLIQTLVFVTKYNEIIEREKLYFSFDPPSSLSPHYYYIYKIPNSSLVLLPPTIAKYPTPFFFIRGPLSFIFLYSKDCFFRPFLKESYHLCDFRVFLERKRFLFPGKERRNWPVFEEVSVVDGAADVNLFF</sequence>
<evidence type="ECO:0000313" key="2">
    <source>
        <dbReference type="RefSeq" id="XP_009774024.1"/>
    </source>
</evidence>
<gene>
    <name evidence="2" type="primary">LOC104224140</name>
</gene>
<reference evidence="1" key="1">
    <citation type="journal article" date="2013" name="Genome Biol.">
        <title>Reference genomes and transcriptomes of Nicotiana sylvestris and Nicotiana tomentosiformis.</title>
        <authorList>
            <person name="Sierro N."/>
            <person name="Battey J.N."/>
            <person name="Ouadi S."/>
            <person name="Bovet L."/>
            <person name="Goepfert S."/>
            <person name="Bakaher N."/>
            <person name="Peitsch M.C."/>
            <person name="Ivanov N.V."/>
        </authorList>
    </citation>
    <scope>NUCLEOTIDE SEQUENCE [LARGE SCALE GENOMIC DNA]</scope>
</reference>
<proteinExistence type="predicted"/>
<accession>A0A1U7WHB1</accession>
<dbReference type="AlphaFoldDB" id="A0A1U7WHB1"/>
<name>A0A1U7WHB1_NICSY</name>
<dbReference type="Proteomes" id="UP000189701">
    <property type="component" value="Unplaced"/>
</dbReference>
<protein>
    <submittedName>
        <fullName evidence="2">Uncharacterized protein LOC104224140 isoform X1</fullName>
    </submittedName>
</protein>
<organism evidence="1 2">
    <name type="scientific">Nicotiana sylvestris</name>
    <name type="common">Wood tobacco</name>
    <name type="synonym">South American tobacco</name>
    <dbReference type="NCBI Taxonomy" id="4096"/>
    <lineage>
        <taxon>Eukaryota</taxon>
        <taxon>Viridiplantae</taxon>
        <taxon>Streptophyta</taxon>
        <taxon>Embryophyta</taxon>
        <taxon>Tracheophyta</taxon>
        <taxon>Spermatophyta</taxon>
        <taxon>Magnoliopsida</taxon>
        <taxon>eudicotyledons</taxon>
        <taxon>Gunneridae</taxon>
        <taxon>Pentapetalae</taxon>
        <taxon>asterids</taxon>
        <taxon>lamiids</taxon>
        <taxon>Solanales</taxon>
        <taxon>Solanaceae</taxon>
        <taxon>Nicotianoideae</taxon>
        <taxon>Nicotianeae</taxon>
        <taxon>Nicotiana</taxon>
    </lineage>
</organism>
<dbReference type="RefSeq" id="XP_009774024.1">
    <property type="nucleotide sequence ID" value="XM_009775722.1"/>
</dbReference>
<reference evidence="2" key="2">
    <citation type="submission" date="2025-08" db="UniProtKB">
        <authorList>
            <consortium name="RefSeq"/>
        </authorList>
    </citation>
    <scope>IDENTIFICATION</scope>
    <source>
        <tissue evidence="2">Leaf</tissue>
    </source>
</reference>
<evidence type="ECO:0000313" key="1">
    <source>
        <dbReference type="Proteomes" id="UP000189701"/>
    </source>
</evidence>